<dbReference type="InterPro" id="IPR037185">
    <property type="entry name" value="EmrE-like"/>
</dbReference>
<evidence type="ECO:0000313" key="6">
    <source>
        <dbReference type="EMBL" id="MFD0803908.1"/>
    </source>
</evidence>
<protein>
    <submittedName>
        <fullName evidence="6">DMT family transporter</fullName>
    </submittedName>
</protein>
<dbReference type="Proteomes" id="UP001596956">
    <property type="component" value="Unassembled WGS sequence"/>
</dbReference>
<feature type="transmembrane region" description="Helical" evidence="5">
    <location>
        <begin position="47"/>
        <end position="68"/>
    </location>
</feature>
<reference evidence="7" key="1">
    <citation type="journal article" date="2019" name="Int. J. Syst. Evol. Microbiol.">
        <title>The Global Catalogue of Microorganisms (GCM) 10K type strain sequencing project: providing services to taxonomists for standard genome sequencing and annotation.</title>
        <authorList>
            <consortium name="The Broad Institute Genomics Platform"/>
            <consortium name="The Broad Institute Genome Sequencing Center for Infectious Disease"/>
            <person name="Wu L."/>
            <person name="Ma J."/>
        </authorList>
    </citation>
    <scope>NUCLEOTIDE SEQUENCE [LARGE SCALE GENOMIC DNA]</scope>
    <source>
        <strain evidence="7">CCUG 63369</strain>
    </source>
</reference>
<sequence>MIVWSVLIAVAGAFCLALGSALQERDAVRAPGRSVAPMGFLVHLARRPRWLAGTVGAGAGVVLHLVALSGAPLTIIQPIGVSGLVFAIMLSAFFNRRRVRPNQIVAGAAVMVGLTGLLLLFPHTAQTPQMSVGTALTLTGAVAALGGAAYAAAHWV</sequence>
<feature type="transmembrane region" description="Helical" evidence="5">
    <location>
        <begin position="133"/>
        <end position="153"/>
    </location>
</feature>
<feature type="transmembrane region" description="Helical" evidence="5">
    <location>
        <begin position="100"/>
        <end position="121"/>
    </location>
</feature>
<keyword evidence="3 5" id="KW-1133">Transmembrane helix</keyword>
<feature type="non-terminal residue" evidence="6">
    <location>
        <position position="156"/>
    </location>
</feature>
<evidence type="ECO:0000256" key="4">
    <source>
        <dbReference type="ARBA" id="ARBA00023136"/>
    </source>
</evidence>
<comment type="subcellular location">
    <subcellularLocation>
        <location evidence="1">Membrane</location>
        <topology evidence="1">Multi-pass membrane protein</topology>
    </subcellularLocation>
</comment>
<proteinExistence type="predicted"/>
<dbReference type="Gene3D" id="1.10.3730.20">
    <property type="match status" value="1"/>
</dbReference>
<dbReference type="PANTHER" id="PTHR40761:SF1">
    <property type="entry name" value="CONSERVED INTEGRAL MEMBRANE ALANINE VALINE AND LEUCINE RICH PROTEIN-RELATED"/>
    <property type="match status" value="1"/>
</dbReference>
<dbReference type="SUPFAM" id="SSF103481">
    <property type="entry name" value="Multidrug resistance efflux transporter EmrE"/>
    <property type="match status" value="1"/>
</dbReference>
<organism evidence="6 7">
    <name type="scientific">Streptomonospora algeriensis</name>
    <dbReference type="NCBI Taxonomy" id="995084"/>
    <lineage>
        <taxon>Bacteria</taxon>
        <taxon>Bacillati</taxon>
        <taxon>Actinomycetota</taxon>
        <taxon>Actinomycetes</taxon>
        <taxon>Streptosporangiales</taxon>
        <taxon>Nocardiopsidaceae</taxon>
        <taxon>Streptomonospora</taxon>
    </lineage>
</organism>
<accession>A0ABW3BMW6</accession>
<comment type="caution">
    <text evidence="6">The sequence shown here is derived from an EMBL/GenBank/DDBJ whole genome shotgun (WGS) entry which is preliminary data.</text>
</comment>
<dbReference type="Pfam" id="PF05653">
    <property type="entry name" value="Mg_trans_NIPA"/>
    <property type="match status" value="1"/>
</dbReference>
<keyword evidence="7" id="KW-1185">Reference proteome</keyword>
<keyword evidence="2 5" id="KW-0812">Transmembrane</keyword>
<evidence type="ECO:0000256" key="2">
    <source>
        <dbReference type="ARBA" id="ARBA00022692"/>
    </source>
</evidence>
<name>A0ABW3BMW6_9ACTN</name>
<dbReference type="InterPro" id="IPR008521">
    <property type="entry name" value="Mg_trans_NIPA"/>
</dbReference>
<evidence type="ECO:0000313" key="7">
    <source>
        <dbReference type="Proteomes" id="UP001596956"/>
    </source>
</evidence>
<feature type="transmembrane region" description="Helical" evidence="5">
    <location>
        <begin position="75"/>
        <end position="94"/>
    </location>
</feature>
<dbReference type="EMBL" id="JBHTHR010001205">
    <property type="protein sequence ID" value="MFD0803908.1"/>
    <property type="molecule type" value="Genomic_DNA"/>
</dbReference>
<keyword evidence="4 5" id="KW-0472">Membrane</keyword>
<evidence type="ECO:0000256" key="1">
    <source>
        <dbReference type="ARBA" id="ARBA00004141"/>
    </source>
</evidence>
<evidence type="ECO:0000256" key="3">
    <source>
        <dbReference type="ARBA" id="ARBA00022989"/>
    </source>
</evidence>
<dbReference type="PANTHER" id="PTHR40761">
    <property type="entry name" value="CONSERVED INTEGRAL MEMBRANE ALANINE VALINE AND LEUCINE RICH PROTEIN-RELATED"/>
    <property type="match status" value="1"/>
</dbReference>
<gene>
    <name evidence="6" type="ORF">ACFQZU_21660</name>
</gene>
<evidence type="ECO:0000256" key="5">
    <source>
        <dbReference type="SAM" id="Phobius"/>
    </source>
</evidence>